<feature type="region of interest" description="Disordered" evidence="1">
    <location>
        <begin position="1"/>
        <end position="23"/>
    </location>
</feature>
<dbReference type="AlphaFoldDB" id="T1KBB7"/>
<protein>
    <submittedName>
        <fullName evidence="2">Uncharacterized protein</fullName>
    </submittedName>
</protein>
<name>T1KBB7_TETUR</name>
<evidence type="ECO:0000313" key="3">
    <source>
        <dbReference type="Proteomes" id="UP000015104"/>
    </source>
</evidence>
<proteinExistence type="predicted"/>
<dbReference type="EMBL" id="CAEY01001946">
    <property type="status" value="NOT_ANNOTATED_CDS"/>
    <property type="molecule type" value="Genomic_DNA"/>
</dbReference>
<evidence type="ECO:0000313" key="2">
    <source>
        <dbReference type="EnsemblMetazoa" id="tetur08g03520.1"/>
    </source>
</evidence>
<evidence type="ECO:0000256" key="1">
    <source>
        <dbReference type="SAM" id="MobiDB-lite"/>
    </source>
</evidence>
<dbReference type="Proteomes" id="UP000015104">
    <property type="component" value="Unassembled WGS sequence"/>
</dbReference>
<reference evidence="2" key="2">
    <citation type="submission" date="2015-06" db="UniProtKB">
        <authorList>
            <consortium name="EnsemblMetazoa"/>
        </authorList>
    </citation>
    <scope>IDENTIFICATION</scope>
</reference>
<dbReference type="EnsemblMetazoa" id="tetur08g03520.1">
    <property type="protein sequence ID" value="tetur08g03520.1"/>
    <property type="gene ID" value="tetur08g03520"/>
</dbReference>
<dbReference type="HOGENOM" id="CLU_3320619_0_0_1"/>
<keyword evidence="3" id="KW-1185">Reference proteome</keyword>
<sequence>MKMLERAKKQIQNGKSNEKMKSKKNACSVKVFLGNKDKF</sequence>
<accession>T1KBB7</accession>
<organism evidence="2 3">
    <name type="scientific">Tetranychus urticae</name>
    <name type="common">Two-spotted spider mite</name>
    <dbReference type="NCBI Taxonomy" id="32264"/>
    <lineage>
        <taxon>Eukaryota</taxon>
        <taxon>Metazoa</taxon>
        <taxon>Ecdysozoa</taxon>
        <taxon>Arthropoda</taxon>
        <taxon>Chelicerata</taxon>
        <taxon>Arachnida</taxon>
        <taxon>Acari</taxon>
        <taxon>Acariformes</taxon>
        <taxon>Trombidiformes</taxon>
        <taxon>Prostigmata</taxon>
        <taxon>Eleutherengona</taxon>
        <taxon>Raphignathae</taxon>
        <taxon>Tetranychoidea</taxon>
        <taxon>Tetranychidae</taxon>
        <taxon>Tetranychus</taxon>
    </lineage>
</organism>
<reference evidence="3" key="1">
    <citation type="submission" date="2011-08" db="EMBL/GenBank/DDBJ databases">
        <authorList>
            <person name="Rombauts S."/>
        </authorList>
    </citation>
    <scope>NUCLEOTIDE SEQUENCE</scope>
    <source>
        <strain evidence="3">London</strain>
    </source>
</reference>